<keyword evidence="2" id="KW-0804">Transcription</keyword>
<reference evidence="2" key="2">
    <citation type="journal article" date="2024" name="Plant">
        <title>Genomic evolution and insights into agronomic trait innovations of Sesamum species.</title>
        <authorList>
            <person name="Miao H."/>
            <person name="Wang L."/>
            <person name="Qu L."/>
            <person name="Liu H."/>
            <person name="Sun Y."/>
            <person name="Le M."/>
            <person name="Wang Q."/>
            <person name="Wei S."/>
            <person name="Zheng Y."/>
            <person name="Lin W."/>
            <person name="Duan Y."/>
            <person name="Cao H."/>
            <person name="Xiong S."/>
            <person name="Wang X."/>
            <person name="Wei L."/>
            <person name="Li C."/>
            <person name="Ma Q."/>
            <person name="Ju M."/>
            <person name="Zhao R."/>
            <person name="Li G."/>
            <person name="Mu C."/>
            <person name="Tian Q."/>
            <person name="Mei H."/>
            <person name="Zhang T."/>
            <person name="Gao T."/>
            <person name="Zhang H."/>
        </authorList>
    </citation>
    <scope>NUCLEOTIDE SEQUENCE</scope>
    <source>
        <strain evidence="2">3651</strain>
    </source>
</reference>
<feature type="compositionally biased region" description="Gly residues" evidence="1">
    <location>
        <begin position="1"/>
        <end position="17"/>
    </location>
</feature>
<keyword evidence="2" id="KW-0240">DNA-directed RNA polymerase</keyword>
<evidence type="ECO:0000313" key="2">
    <source>
        <dbReference type="EMBL" id="KAK4423796.1"/>
    </source>
</evidence>
<dbReference type="Gene3D" id="2.40.50.150">
    <property type="match status" value="1"/>
</dbReference>
<dbReference type="SUPFAM" id="SSF64484">
    <property type="entry name" value="beta and beta-prime subunits of DNA dependent RNA-polymerase"/>
    <property type="match status" value="1"/>
</dbReference>
<dbReference type="AlphaFoldDB" id="A0AAE1Y5X9"/>
<protein>
    <submittedName>
        <fullName evidence="2">DNA-directed RNA polymerases IV and V subunit</fullName>
    </submittedName>
</protein>
<accession>A0AAE1Y5X9</accession>
<organism evidence="2 3">
    <name type="scientific">Sesamum alatum</name>
    <dbReference type="NCBI Taxonomy" id="300844"/>
    <lineage>
        <taxon>Eukaryota</taxon>
        <taxon>Viridiplantae</taxon>
        <taxon>Streptophyta</taxon>
        <taxon>Embryophyta</taxon>
        <taxon>Tracheophyta</taxon>
        <taxon>Spermatophyta</taxon>
        <taxon>Magnoliopsida</taxon>
        <taxon>eudicotyledons</taxon>
        <taxon>Gunneridae</taxon>
        <taxon>Pentapetalae</taxon>
        <taxon>asterids</taxon>
        <taxon>lamiids</taxon>
        <taxon>Lamiales</taxon>
        <taxon>Pedaliaceae</taxon>
        <taxon>Sesamum</taxon>
    </lineage>
</organism>
<reference evidence="2" key="1">
    <citation type="submission" date="2020-06" db="EMBL/GenBank/DDBJ databases">
        <authorList>
            <person name="Li T."/>
            <person name="Hu X."/>
            <person name="Zhang T."/>
            <person name="Song X."/>
            <person name="Zhang H."/>
            <person name="Dai N."/>
            <person name="Sheng W."/>
            <person name="Hou X."/>
            <person name="Wei L."/>
        </authorList>
    </citation>
    <scope>NUCLEOTIDE SEQUENCE</scope>
    <source>
        <strain evidence="2">3651</strain>
        <tissue evidence="2">Leaf</tissue>
    </source>
</reference>
<comment type="caution">
    <text evidence="2">The sequence shown here is derived from an EMBL/GenBank/DDBJ whole genome shotgun (WGS) entry which is preliminary data.</text>
</comment>
<dbReference type="Proteomes" id="UP001293254">
    <property type="component" value="Unassembled WGS sequence"/>
</dbReference>
<dbReference type="InterPro" id="IPR014724">
    <property type="entry name" value="RNA_pol_RPB2_OB-fold"/>
</dbReference>
<gene>
    <name evidence="2" type="ORF">Salat_1962500</name>
</gene>
<evidence type="ECO:0000313" key="3">
    <source>
        <dbReference type="Proteomes" id="UP001293254"/>
    </source>
</evidence>
<dbReference type="GO" id="GO:0000428">
    <property type="term" value="C:DNA-directed RNA polymerase complex"/>
    <property type="evidence" value="ECO:0007669"/>
    <property type="project" value="UniProtKB-KW"/>
</dbReference>
<name>A0AAE1Y5X9_9LAMI</name>
<keyword evidence="3" id="KW-1185">Reference proteome</keyword>
<dbReference type="EMBL" id="JACGWO010000007">
    <property type="protein sequence ID" value="KAK4423796.1"/>
    <property type="molecule type" value="Genomic_DNA"/>
</dbReference>
<feature type="region of interest" description="Disordered" evidence="1">
    <location>
        <begin position="1"/>
        <end position="21"/>
    </location>
</feature>
<dbReference type="GO" id="GO:0003899">
    <property type="term" value="F:DNA-directed RNA polymerase activity"/>
    <property type="evidence" value="ECO:0007669"/>
    <property type="project" value="InterPro"/>
</dbReference>
<sequence>MAGKGVGGLERAGGVGSASGCRRDSICEGGGKAINGSDKGSGSITASNNIQGYFTLPLLCFMVRFWRHPSHWGKFAYIGANLPTGDIVIGKHAASVVDHSIKLKHTEKGMVHKVVLSANDETGKNIGDADIISHILIFLNAIILSEQKKIK</sequence>
<proteinExistence type="predicted"/>
<evidence type="ECO:0000256" key="1">
    <source>
        <dbReference type="SAM" id="MobiDB-lite"/>
    </source>
</evidence>